<accession>A0A8C3TIU7</accession>
<reference evidence="4" key="1">
    <citation type="submission" date="2025-08" db="UniProtKB">
        <authorList>
            <consortium name="Ensembl"/>
        </authorList>
    </citation>
    <scope>IDENTIFICATION</scope>
</reference>
<evidence type="ECO:0000256" key="1">
    <source>
        <dbReference type="ARBA" id="ARBA00009058"/>
    </source>
</evidence>
<reference evidence="4" key="2">
    <citation type="submission" date="2025-09" db="UniProtKB">
        <authorList>
            <consortium name="Ensembl"/>
        </authorList>
    </citation>
    <scope>IDENTIFICATION</scope>
</reference>
<evidence type="ECO:0000256" key="3">
    <source>
        <dbReference type="ARBA" id="ARBA00045742"/>
    </source>
</evidence>
<organism evidence="4 5">
    <name type="scientific">Chelydra serpentina</name>
    <name type="common">Snapping turtle</name>
    <name type="synonym">Testudo serpentina</name>
    <dbReference type="NCBI Taxonomy" id="8475"/>
    <lineage>
        <taxon>Eukaryota</taxon>
        <taxon>Metazoa</taxon>
        <taxon>Chordata</taxon>
        <taxon>Craniata</taxon>
        <taxon>Vertebrata</taxon>
        <taxon>Euteleostomi</taxon>
        <taxon>Archelosauria</taxon>
        <taxon>Testudinata</taxon>
        <taxon>Testudines</taxon>
        <taxon>Cryptodira</taxon>
        <taxon>Durocryptodira</taxon>
        <taxon>Americhelydia</taxon>
        <taxon>Chelydroidea</taxon>
        <taxon>Chelydridae</taxon>
        <taxon>Chelydra</taxon>
    </lineage>
</organism>
<protein>
    <recommendedName>
        <fullName evidence="2">Protein FMC1 homolog</fullName>
    </recommendedName>
</protein>
<proteinExistence type="inferred from homology"/>
<comment type="function">
    <text evidence="3">Plays a role in the assembly/stability of the mitochondrial membrane ATP synthase (F(1)F(0) ATP synthase or Complex V).</text>
</comment>
<dbReference type="PANTHER" id="PTHR31716:SF1">
    <property type="entry name" value="PROTEIN FMC1 HOMOLOG"/>
    <property type="match status" value="1"/>
</dbReference>
<evidence type="ECO:0000256" key="2">
    <source>
        <dbReference type="ARBA" id="ARBA00013846"/>
    </source>
</evidence>
<name>A0A8C3TIU7_CHESE</name>
<evidence type="ECO:0000313" key="5">
    <source>
        <dbReference type="Proteomes" id="UP000694403"/>
    </source>
</evidence>
<sequence>MGRLYKIICLRKIKKIQALGSPLRALHSFLQELCYMSAQAFHAHRVTSEKLCRAQHEVHFQAATSRLRSVREHLALHQEYHTKGERSTEEAARLVVRDFLPYWNGFKSGTL</sequence>
<keyword evidence="5" id="KW-1185">Reference proteome</keyword>
<dbReference type="AlphaFoldDB" id="A0A8C3TIU7"/>
<dbReference type="Ensembl" id="ENSCSRT00000030436.1">
    <property type="protein sequence ID" value="ENSCSRP00000029265.1"/>
    <property type="gene ID" value="ENSCSRG00000021440.1"/>
</dbReference>
<evidence type="ECO:0000313" key="4">
    <source>
        <dbReference type="Ensembl" id="ENSCSRP00000029265.1"/>
    </source>
</evidence>
<dbReference type="Proteomes" id="UP000694403">
    <property type="component" value="Unplaced"/>
</dbReference>
<comment type="similarity">
    <text evidence="1">Belongs to the FMC1 family.</text>
</comment>
<dbReference type="GO" id="GO:0005739">
    <property type="term" value="C:mitochondrion"/>
    <property type="evidence" value="ECO:0007669"/>
    <property type="project" value="TreeGrafter"/>
</dbReference>
<dbReference type="PANTHER" id="PTHR31716">
    <property type="entry name" value="PROTEIN FMC1 HOMOLOG"/>
    <property type="match status" value="1"/>
</dbReference>
<dbReference type="InterPro" id="IPR037667">
    <property type="entry name" value="FMC1_homologue"/>
</dbReference>